<keyword evidence="1" id="KW-0560">Oxidoreductase</keyword>
<dbReference type="OrthoDB" id="4324715at2"/>
<protein>
    <submittedName>
        <fullName evidence="4">Phosphoglycerate dehydrogenase</fullName>
    </submittedName>
</protein>
<organism evidence="4 5">
    <name type="scientific">Geodermatophilus telluris</name>
    <dbReference type="NCBI Taxonomy" id="1190417"/>
    <lineage>
        <taxon>Bacteria</taxon>
        <taxon>Bacillati</taxon>
        <taxon>Actinomycetota</taxon>
        <taxon>Actinomycetes</taxon>
        <taxon>Geodermatophilales</taxon>
        <taxon>Geodermatophilaceae</taxon>
        <taxon>Geodermatophilus</taxon>
    </lineage>
</organism>
<dbReference type="Pfam" id="PF02826">
    <property type="entry name" value="2-Hacid_dh_C"/>
    <property type="match status" value="1"/>
</dbReference>
<proteinExistence type="predicted"/>
<dbReference type="Gene3D" id="3.40.50.720">
    <property type="entry name" value="NAD(P)-binding Rossmann-like Domain"/>
    <property type="match status" value="2"/>
</dbReference>
<dbReference type="PANTHER" id="PTHR43333:SF1">
    <property type="entry name" value="D-ISOMER SPECIFIC 2-HYDROXYACID DEHYDROGENASE NAD-BINDING DOMAIN-CONTAINING PROTEIN"/>
    <property type="match status" value="1"/>
</dbReference>
<dbReference type="GO" id="GO:0051287">
    <property type="term" value="F:NAD binding"/>
    <property type="evidence" value="ECO:0007669"/>
    <property type="project" value="InterPro"/>
</dbReference>
<dbReference type="GO" id="GO:0016491">
    <property type="term" value="F:oxidoreductase activity"/>
    <property type="evidence" value="ECO:0007669"/>
    <property type="project" value="UniProtKB-KW"/>
</dbReference>
<dbReference type="InterPro" id="IPR036291">
    <property type="entry name" value="NAD(P)-bd_dom_sf"/>
</dbReference>
<keyword evidence="5" id="KW-1185">Reference proteome</keyword>
<evidence type="ECO:0000313" key="5">
    <source>
        <dbReference type="Proteomes" id="UP000199416"/>
    </source>
</evidence>
<evidence type="ECO:0000256" key="2">
    <source>
        <dbReference type="ARBA" id="ARBA00023027"/>
    </source>
</evidence>
<dbReference type="InterPro" id="IPR006140">
    <property type="entry name" value="D-isomer_DH_NAD-bd"/>
</dbReference>
<evidence type="ECO:0000256" key="1">
    <source>
        <dbReference type="ARBA" id="ARBA00023002"/>
    </source>
</evidence>
<accession>A0A1G6V7T8</accession>
<reference evidence="5" key="1">
    <citation type="submission" date="2016-10" db="EMBL/GenBank/DDBJ databases">
        <authorList>
            <person name="Varghese N."/>
            <person name="Submissions S."/>
        </authorList>
    </citation>
    <scope>NUCLEOTIDE SEQUENCE [LARGE SCALE GENOMIC DNA]</scope>
    <source>
        <strain evidence="5">DSM 45421</strain>
    </source>
</reference>
<sequence length="314" mass="32308">MKILLPDSMPLDPALPDGVEAVTYPVADPVPEEHRDAEVLVVWGNAAADLRAVAGRMPRLRWVQTLAAGPDVVLAAGFPDDVVVTSGAGLHDGPVVEHAVALVLALLRRLPAALAAQAEHRWARELGGLQPLHPEGAVTTLIGARVLVWGFGSIGQTLAPVLRSLGAEVRGVARSAGERGGFPVVAEDALAGELSRTDVLVMILPSTPDTARALDAGRLAALPPHALVVNVGRGSTVDEPALVAALTEGRIGGAALDVTDVEPLPADSPLWDAPGLLLTPHAAGGRPVGADELLAANLAAFVAGRELRNVVPRD</sequence>
<dbReference type="STRING" id="1190417.SAMN05660690_4378"/>
<dbReference type="EMBL" id="FMZF01000008">
    <property type="protein sequence ID" value="SDD49652.1"/>
    <property type="molecule type" value="Genomic_DNA"/>
</dbReference>
<name>A0A1G6V7T8_9ACTN</name>
<dbReference type="AlphaFoldDB" id="A0A1G6V7T8"/>
<evidence type="ECO:0000259" key="3">
    <source>
        <dbReference type="Pfam" id="PF02826"/>
    </source>
</evidence>
<dbReference type="SUPFAM" id="SSF51735">
    <property type="entry name" value="NAD(P)-binding Rossmann-fold domains"/>
    <property type="match status" value="1"/>
</dbReference>
<feature type="domain" description="D-isomer specific 2-hydroxyacid dehydrogenase NAD-binding" evidence="3">
    <location>
        <begin position="100"/>
        <end position="283"/>
    </location>
</feature>
<dbReference type="RefSeq" id="WP_091368907.1">
    <property type="nucleotide sequence ID" value="NZ_FMZF01000008.1"/>
</dbReference>
<dbReference type="PANTHER" id="PTHR43333">
    <property type="entry name" value="2-HACID_DH_C DOMAIN-CONTAINING PROTEIN"/>
    <property type="match status" value="1"/>
</dbReference>
<dbReference type="Proteomes" id="UP000199416">
    <property type="component" value="Unassembled WGS sequence"/>
</dbReference>
<gene>
    <name evidence="4" type="ORF">SAMN05660690_4378</name>
</gene>
<evidence type="ECO:0000313" key="4">
    <source>
        <dbReference type="EMBL" id="SDD49652.1"/>
    </source>
</evidence>
<dbReference type="SUPFAM" id="SSF52283">
    <property type="entry name" value="Formate/glycerate dehydrogenase catalytic domain-like"/>
    <property type="match status" value="1"/>
</dbReference>
<dbReference type="CDD" id="cd12160">
    <property type="entry name" value="2-Hacid_dh_3"/>
    <property type="match status" value="1"/>
</dbReference>
<keyword evidence="2" id="KW-0520">NAD</keyword>